<keyword evidence="3" id="KW-1185">Reference proteome</keyword>
<feature type="domain" description="Ig-like" evidence="1">
    <location>
        <begin position="37"/>
        <end position="122"/>
    </location>
</feature>
<dbReference type="SMART" id="SM00409">
    <property type="entry name" value="IG"/>
    <property type="match status" value="1"/>
</dbReference>
<evidence type="ECO:0000259" key="1">
    <source>
        <dbReference type="PROSITE" id="PS50835"/>
    </source>
</evidence>
<dbReference type="PANTHER" id="PTHR45889">
    <property type="entry name" value="IG-LIKE DOMAIN-CONTAINING PROTEIN"/>
    <property type="match status" value="1"/>
</dbReference>
<dbReference type="Proteomes" id="UP001626550">
    <property type="component" value="Unassembled WGS sequence"/>
</dbReference>
<dbReference type="Gene3D" id="2.60.40.10">
    <property type="entry name" value="Immunoglobulins"/>
    <property type="match status" value="1"/>
</dbReference>
<dbReference type="InterPro" id="IPR036179">
    <property type="entry name" value="Ig-like_dom_sf"/>
</dbReference>
<dbReference type="PANTHER" id="PTHR45889:SF8">
    <property type="entry name" value="IG-LIKE DOMAIN-CONTAINING PROTEIN"/>
    <property type="match status" value="1"/>
</dbReference>
<organism evidence="2 3">
    <name type="scientific">Cichlidogyrus casuarinus</name>
    <dbReference type="NCBI Taxonomy" id="1844966"/>
    <lineage>
        <taxon>Eukaryota</taxon>
        <taxon>Metazoa</taxon>
        <taxon>Spiralia</taxon>
        <taxon>Lophotrochozoa</taxon>
        <taxon>Platyhelminthes</taxon>
        <taxon>Monogenea</taxon>
        <taxon>Monopisthocotylea</taxon>
        <taxon>Dactylogyridea</taxon>
        <taxon>Ancyrocephalidae</taxon>
        <taxon>Cichlidogyrus</taxon>
    </lineage>
</organism>
<evidence type="ECO:0000313" key="2">
    <source>
        <dbReference type="EMBL" id="KAL3314273.1"/>
    </source>
</evidence>
<gene>
    <name evidence="2" type="ORF">Ciccas_007109</name>
</gene>
<name>A0ABD2Q3S9_9PLAT</name>
<dbReference type="InterPro" id="IPR007110">
    <property type="entry name" value="Ig-like_dom"/>
</dbReference>
<accession>A0ABD2Q3S9</accession>
<comment type="caution">
    <text evidence="2">The sequence shown here is derived from an EMBL/GenBank/DDBJ whole genome shotgun (WGS) entry which is preliminary data.</text>
</comment>
<sequence>MGQFFRICAAFIILSMATTLGLVMTGLDSSLLLANVGTEAHLPCRVQPSFLKMGQVESPLVQWSIDGFGFDQVSIQEAFRGRYVMTHNLNEGIFDLRIINVTLDDDAEFFCQLNVQKDESVERQDPAFSLIKSRAVHLNVLLAPSEIALDYLISITKEKKERPVWIASRGNQEAVSVKMGEIAQFLCHTREAKPAAKLTWFLDEHPISLEPIVGNLRSEKVERRRILQNGLLTGDVEYTVVGSSREANSTNNL</sequence>
<dbReference type="SUPFAM" id="SSF48726">
    <property type="entry name" value="Immunoglobulin"/>
    <property type="match status" value="1"/>
</dbReference>
<proteinExistence type="predicted"/>
<dbReference type="EMBL" id="JBJKFK010001047">
    <property type="protein sequence ID" value="KAL3314273.1"/>
    <property type="molecule type" value="Genomic_DNA"/>
</dbReference>
<evidence type="ECO:0000313" key="3">
    <source>
        <dbReference type="Proteomes" id="UP001626550"/>
    </source>
</evidence>
<dbReference type="PROSITE" id="PS50835">
    <property type="entry name" value="IG_LIKE"/>
    <property type="match status" value="1"/>
</dbReference>
<dbReference type="InterPro" id="IPR003599">
    <property type="entry name" value="Ig_sub"/>
</dbReference>
<reference evidence="2 3" key="1">
    <citation type="submission" date="2024-11" db="EMBL/GenBank/DDBJ databases">
        <title>Adaptive evolution of stress response genes in parasites aligns with host niche diversity.</title>
        <authorList>
            <person name="Hahn C."/>
            <person name="Resl P."/>
        </authorList>
    </citation>
    <scope>NUCLEOTIDE SEQUENCE [LARGE SCALE GENOMIC DNA]</scope>
    <source>
        <strain evidence="2">EGGRZ-B1_66</strain>
        <tissue evidence="2">Body</tissue>
    </source>
</reference>
<dbReference type="InterPro" id="IPR013783">
    <property type="entry name" value="Ig-like_fold"/>
</dbReference>
<dbReference type="AlphaFoldDB" id="A0ABD2Q3S9"/>
<protein>
    <recommendedName>
        <fullName evidence="1">Ig-like domain-containing protein</fullName>
    </recommendedName>
</protein>